<dbReference type="AlphaFoldDB" id="A0A6G9ICZ1"/>
<evidence type="ECO:0000313" key="2">
    <source>
        <dbReference type="Proteomes" id="UP000501168"/>
    </source>
</evidence>
<protein>
    <submittedName>
        <fullName evidence="1">Uncharacterized protein</fullName>
    </submittedName>
</protein>
<reference evidence="1 2" key="1">
    <citation type="submission" date="2020-03" db="EMBL/GenBank/DDBJ databases">
        <title>Complete genome sequence of Orbus sp. IPMB12 (BCRC 80908).</title>
        <authorList>
            <person name="Lo W.-S."/>
            <person name="Chang T.-H."/>
            <person name="Kuo C.-H."/>
        </authorList>
    </citation>
    <scope>NUCLEOTIDE SEQUENCE [LARGE SCALE GENOMIC DNA]</scope>
    <source>
        <strain evidence="1 2">IPMB12</strain>
    </source>
</reference>
<keyword evidence="2" id="KW-1185">Reference proteome</keyword>
<dbReference type="InParanoid" id="A0A6G9ICZ1"/>
<gene>
    <name evidence="1" type="ORF">IPMB12_06995</name>
</gene>
<organism evidence="1 2">
    <name type="scientific">Zophobihabitans entericus</name>
    <dbReference type="NCBI Taxonomy" id="1635327"/>
    <lineage>
        <taxon>Bacteria</taxon>
        <taxon>Pseudomonadati</taxon>
        <taxon>Pseudomonadota</taxon>
        <taxon>Gammaproteobacteria</taxon>
        <taxon>Orbales</taxon>
        <taxon>Orbaceae</taxon>
        <taxon>Zophobihabitans</taxon>
    </lineage>
</organism>
<accession>A0A6G9ICZ1</accession>
<dbReference type="EMBL" id="CP050253">
    <property type="protein sequence ID" value="QIQ21450.1"/>
    <property type="molecule type" value="Genomic_DNA"/>
</dbReference>
<evidence type="ECO:0000313" key="1">
    <source>
        <dbReference type="EMBL" id="QIQ21450.1"/>
    </source>
</evidence>
<name>A0A6G9ICZ1_9GAMM</name>
<dbReference type="RefSeq" id="WP_166916276.1">
    <property type="nucleotide sequence ID" value="NZ_CP050253.1"/>
</dbReference>
<proteinExistence type="predicted"/>
<dbReference type="Proteomes" id="UP000501168">
    <property type="component" value="Chromosome"/>
</dbReference>
<sequence>MLYIVVAYGWYWMRQRLILREPTVQAKQRIIRIECSTICALLALEVSNWLN</sequence>
<dbReference type="KEGG" id="orb:IPMB12_06995"/>